<proteinExistence type="predicted"/>
<gene>
    <name evidence="1" type="ORF">B0F90DRAFT_1605348</name>
</gene>
<dbReference type="AlphaFoldDB" id="A0AAD4LSF9"/>
<dbReference type="Proteomes" id="UP001203297">
    <property type="component" value="Unassembled WGS sequence"/>
</dbReference>
<reference evidence="1" key="1">
    <citation type="journal article" date="2022" name="New Phytol.">
        <title>Evolutionary transition to the ectomycorrhizal habit in the genomes of a hyperdiverse lineage of mushroom-forming fungi.</title>
        <authorList>
            <person name="Looney B."/>
            <person name="Miyauchi S."/>
            <person name="Morin E."/>
            <person name="Drula E."/>
            <person name="Courty P.E."/>
            <person name="Kohler A."/>
            <person name="Kuo A."/>
            <person name="LaButti K."/>
            <person name="Pangilinan J."/>
            <person name="Lipzen A."/>
            <person name="Riley R."/>
            <person name="Andreopoulos W."/>
            <person name="He G."/>
            <person name="Johnson J."/>
            <person name="Nolan M."/>
            <person name="Tritt A."/>
            <person name="Barry K.W."/>
            <person name="Grigoriev I.V."/>
            <person name="Nagy L.G."/>
            <person name="Hibbett D."/>
            <person name="Henrissat B."/>
            <person name="Matheny P.B."/>
            <person name="Labbe J."/>
            <person name="Martin F.M."/>
        </authorList>
    </citation>
    <scope>NUCLEOTIDE SEQUENCE</scope>
    <source>
        <strain evidence="1">BPL690</strain>
    </source>
</reference>
<keyword evidence="2" id="KW-1185">Reference proteome</keyword>
<evidence type="ECO:0000313" key="2">
    <source>
        <dbReference type="Proteomes" id="UP001203297"/>
    </source>
</evidence>
<feature type="non-terminal residue" evidence="1">
    <location>
        <position position="124"/>
    </location>
</feature>
<sequence>GAMYCPIILGSDKTTVSVATGHVEYHPLYLSIGNIHNTVCRAHHNAIVPIAFLAIPKSDCRYDDDPEFRKFKCQLYHASLSAILKTLLPGMTKPAIRQCPDGHYRCIIYDLIAFIADYPEQVML</sequence>
<dbReference type="EMBL" id="WTXG01000660">
    <property type="protein sequence ID" value="KAI0287589.1"/>
    <property type="molecule type" value="Genomic_DNA"/>
</dbReference>
<accession>A0AAD4LSF9</accession>
<feature type="non-terminal residue" evidence="1">
    <location>
        <position position="1"/>
    </location>
</feature>
<dbReference type="InterPro" id="IPR041078">
    <property type="entry name" value="Plavaka"/>
</dbReference>
<organism evidence="1 2">
    <name type="scientific">Multifurca ochricompacta</name>
    <dbReference type="NCBI Taxonomy" id="376703"/>
    <lineage>
        <taxon>Eukaryota</taxon>
        <taxon>Fungi</taxon>
        <taxon>Dikarya</taxon>
        <taxon>Basidiomycota</taxon>
        <taxon>Agaricomycotina</taxon>
        <taxon>Agaricomycetes</taxon>
        <taxon>Russulales</taxon>
        <taxon>Russulaceae</taxon>
        <taxon>Multifurca</taxon>
    </lineage>
</organism>
<dbReference type="Pfam" id="PF18759">
    <property type="entry name" value="Plavaka"/>
    <property type="match status" value="1"/>
</dbReference>
<protein>
    <submittedName>
        <fullName evidence="1">Uncharacterized protein</fullName>
    </submittedName>
</protein>
<name>A0AAD4LSF9_9AGAM</name>
<evidence type="ECO:0000313" key="1">
    <source>
        <dbReference type="EMBL" id="KAI0287589.1"/>
    </source>
</evidence>
<comment type="caution">
    <text evidence="1">The sequence shown here is derived from an EMBL/GenBank/DDBJ whole genome shotgun (WGS) entry which is preliminary data.</text>
</comment>